<dbReference type="CDD" id="cd00018">
    <property type="entry name" value="AP2"/>
    <property type="match status" value="1"/>
</dbReference>
<evidence type="ECO:0000313" key="10">
    <source>
        <dbReference type="Proteomes" id="UP001341840"/>
    </source>
</evidence>
<evidence type="ECO:0000256" key="5">
    <source>
        <dbReference type="ARBA" id="ARBA00023163"/>
    </source>
</evidence>
<dbReference type="PANTHER" id="PTHR31677:SF196">
    <property type="entry name" value="ETHYLENE-RESPONSIVE TRANSCRIPTION FACTOR ERF109"/>
    <property type="match status" value="1"/>
</dbReference>
<keyword evidence="6" id="KW-0539">Nucleus</keyword>
<organism evidence="9 10">
    <name type="scientific">Stylosanthes scabra</name>
    <dbReference type="NCBI Taxonomy" id="79078"/>
    <lineage>
        <taxon>Eukaryota</taxon>
        <taxon>Viridiplantae</taxon>
        <taxon>Streptophyta</taxon>
        <taxon>Embryophyta</taxon>
        <taxon>Tracheophyta</taxon>
        <taxon>Spermatophyta</taxon>
        <taxon>Magnoliopsida</taxon>
        <taxon>eudicotyledons</taxon>
        <taxon>Gunneridae</taxon>
        <taxon>Pentapetalae</taxon>
        <taxon>rosids</taxon>
        <taxon>fabids</taxon>
        <taxon>Fabales</taxon>
        <taxon>Fabaceae</taxon>
        <taxon>Papilionoideae</taxon>
        <taxon>50 kb inversion clade</taxon>
        <taxon>dalbergioids sensu lato</taxon>
        <taxon>Dalbergieae</taxon>
        <taxon>Pterocarpus clade</taxon>
        <taxon>Stylosanthes</taxon>
    </lineage>
</organism>
<dbReference type="Gene3D" id="3.30.730.10">
    <property type="entry name" value="AP2/ERF domain"/>
    <property type="match status" value="1"/>
</dbReference>
<evidence type="ECO:0000256" key="7">
    <source>
        <dbReference type="SAM" id="MobiDB-lite"/>
    </source>
</evidence>
<accession>A0ABU6R7C7</accession>
<dbReference type="SUPFAM" id="SSF54171">
    <property type="entry name" value="DNA-binding domain"/>
    <property type="match status" value="1"/>
</dbReference>
<evidence type="ECO:0000256" key="4">
    <source>
        <dbReference type="ARBA" id="ARBA00023125"/>
    </source>
</evidence>
<sequence>MEKPPQKTNSSAATGCRRNGNETKYLGVRQRPSGRYSVEIRDPWSKKQRWLGTYTTPEEAARVYDAAARAFRGHKARTNFLDYNNCSKENPNPFSCFSSSSEILLVRFLLDFINSSSNPSLVFSAQQLYDELLLNGIGSSSSRNYNNNNYYYNPDQMMMNSSSYNNNDFVPCGDFAMQTNLGGGGGVNSATVVENGNLMEERSVFDELHNEILDHYDGDIDDEENLLAELFWMNY</sequence>
<proteinExistence type="predicted"/>
<dbReference type="Proteomes" id="UP001341840">
    <property type="component" value="Unassembled WGS sequence"/>
</dbReference>
<feature type="domain" description="AP2/ERF" evidence="8">
    <location>
        <begin position="24"/>
        <end position="81"/>
    </location>
</feature>
<evidence type="ECO:0000313" key="9">
    <source>
        <dbReference type="EMBL" id="MED6119863.1"/>
    </source>
</evidence>
<comment type="subcellular location">
    <subcellularLocation>
        <location evidence="1">Nucleus</location>
    </subcellularLocation>
</comment>
<keyword evidence="4" id="KW-0238">DNA-binding</keyword>
<evidence type="ECO:0000256" key="1">
    <source>
        <dbReference type="ARBA" id="ARBA00004123"/>
    </source>
</evidence>
<dbReference type="SMART" id="SM00380">
    <property type="entry name" value="AP2"/>
    <property type="match status" value="1"/>
</dbReference>
<dbReference type="InterPro" id="IPR001471">
    <property type="entry name" value="AP2/ERF_dom"/>
</dbReference>
<protein>
    <recommendedName>
        <fullName evidence="8">AP2/ERF domain-containing protein</fullName>
    </recommendedName>
</protein>
<evidence type="ECO:0000256" key="2">
    <source>
        <dbReference type="ARBA" id="ARBA00022745"/>
    </source>
</evidence>
<feature type="compositionally biased region" description="Polar residues" evidence="7">
    <location>
        <begin position="1"/>
        <end position="13"/>
    </location>
</feature>
<dbReference type="EMBL" id="JASCZI010030251">
    <property type="protein sequence ID" value="MED6119863.1"/>
    <property type="molecule type" value="Genomic_DNA"/>
</dbReference>
<dbReference type="Pfam" id="PF00847">
    <property type="entry name" value="AP2"/>
    <property type="match status" value="1"/>
</dbReference>
<dbReference type="InterPro" id="IPR016177">
    <property type="entry name" value="DNA-bd_dom_sf"/>
</dbReference>
<dbReference type="PRINTS" id="PR00367">
    <property type="entry name" value="ETHRSPELEMNT"/>
</dbReference>
<evidence type="ECO:0000259" key="8">
    <source>
        <dbReference type="PROSITE" id="PS51032"/>
    </source>
</evidence>
<feature type="region of interest" description="Disordered" evidence="7">
    <location>
        <begin position="1"/>
        <end position="21"/>
    </location>
</feature>
<evidence type="ECO:0000256" key="6">
    <source>
        <dbReference type="ARBA" id="ARBA00023242"/>
    </source>
</evidence>
<evidence type="ECO:0000256" key="3">
    <source>
        <dbReference type="ARBA" id="ARBA00023015"/>
    </source>
</evidence>
<keyword evidence="2" id="KW-0936">Ethylene signaling pathway</keyword>
<dbReference type="PROSITE" id="PS51032">
    <property type="entry name" value="AP2_ERF"/>
    <property type="match status" value="1"/>
</dbReference>
<dbReference type="InterPro" id="IPR036955">
    <property type="entry name" value="AP2/ERF_dom_sf"/>
</dbReference>
<keyword evidence="10" id="KW-1185">Reference proteome</keyword>
<comment type="caution">
    <text evidence="9">The sequence shown here is derived from an EMBL/GenBank/DDBJ whole genome shotgun (WGS) entry which is preliminary data.</text>
</comment>
<gene>
    <name evidence="9" type="ORF">PIB30_015606</name>
</gene>
<name>A0ABU6R7C7_9FABA</name>
<keyword evidence="3" id="KW-0805">Transcription regulation</keyword>
<reference evidence="9 10" key="1">
    <citation type="journal article" date="2023" name="Plants (Basel)">
        <title>Bridging the Gap: Combining Genomics and Transcriptomics Approaches to Understand Stylosanthes scabra, an Orphan Legume from the Brazilian Caatinga.</title>
        <authorList>
            <person name="Ferreira-Neto J.R.C."/>
            <person name="da Silva M.D."/>
            <person name="Binneck E."/>
            <person name="de Melo N.F."/>
            <person name="da Silva R.H."/>
            <person name="de Melo A.L.T.M."/>
            <person name="Pandolfi V."/>
            <person name="Bustamante F.O."/>
            <person name="Brasileiro-Vidal A.C."/>
            <person name="Benko-Iseppon A.M."/>
        </authorList>
    </citation>
    <scope>NUCLEOTIDE SEQUENCE [LARGE SCALE GENOMIC DNA]</scope>
    <source>
        <tissue evidence="9">Leaves</tissue>
    </source>
</reference>
<dbReference type="PANTHER" id="PTHR31677">
    <property type="entry name" value="AP2 DOMAIN CLASS TRANSCRIPTION FACTOR"/>
    <property type="match status" value="1"/>
</dbReference>
<keyword evidence="5" id="KW-0804">Transcription</keyword>